<dbReference type="Proteomes" id="UP000199771">
    <property type="component" value="Unassembled WGS sequence"/>
</dbReference>
<dbReference type="GO" id="GO:1901170">
    <property type="term" value="P:naphthalene catabolic process"/>
    <property type="evidence" value="ECO:0007669"/>
    <property type="project" value="InterPro"/>
</dbReference>
<proteinExistence type="inferred from homology"/>
<reference evidence="4 5" key="1">
    <citation type="submission" date="2016-10" db="EMBL/GenBank/DDBJ databases">
        <authorList>
            <person name="de Groot N.N."/>
        </authorList>
    </citation>
    <scope>NUCLEOTIDE SEQUENCE [LARGE SCALE GENOMIC DNA]</scope>
    <source>
        <strain evidence="4 5">DSM 23609</strain>
    </source>
</reference>
<sequence>MRERTIEFFWDSASPYTYLAATQIETLAARHGAAVVWKPFLLGKAFEATGNRPPATIPAKGKYLFQDLQLWARYYGVPLRFPSVFPVASLTSLRIACALPDADVGVWARAVMTAYWTRDQDIGQPEVLKNVIGELGWDADALLARAQDPAVKDKLRANTDEAIARGVFGAPTFFIGHHMFWGNDRFVLMEAVLAGRLG</sequence>
<comment type="similarity">
    <text evidence="1">Belongs to the GST superfamily. NadH family.</text>
</comment>
<keyword evidence="5" id="KW-1185">Reference proteome</keyword>
<dbReference type="GO" id="GO:0004602">
    <property type="term" value="F:glutathione peroxidase activity"/>
    <property type="evidence" value="ECO:0007669"/>
    <property type="project" value="TreeGrafter"/>
</dbReference>
<dbReference type="InterPro" id="IPR014440">
    <property type="entry name" value="HCCAis_GSTk"/>
</dbReference>
<dbReference type="InterPro" id="IPR036249">
    <property type="entry name" value="Thioredoxin-like_sf"/>
</dbReference>
<dbReference type="PANTHER" id="PTHR42943">
    <property type="entry name" value="GLUTATHIONE S-TRANSFERASE KAPPA"/>
    <property type="match status" value="1"/>
</dbReference>
<dbReference type="InterPro" id="IPR044087">
    <property type="entry name" value="NahD-like"/>
</dbReference>
<dbReference type="PANTHER" id="PTHR42943:SF2">
    <property type="entry name" value="GLUTATHIONE S-TRANSFERASE KAPPA 1"/>
    <property type="match status" value="1"/>
</dbReference>
<dbReference type="EC" id="5.99.1.4" evidence="1"/>
<feature type="active site" description="Nucleophile" evidence="2">
    <location>
        <position position="14"/>
    </location>
</feature>
<keyword evidence="1 4" id="KW-0413">Isomerase</keyword>
<dbReference type="AlphaFoldDB" id="A0A1I2J8N5"/>
<evidence type="ECO:0000313" key="5">
    <source>
        <dbReference type="Proteomes" id="UP000199771"/>
    </source>
</evidence>
<evidence type="ECO:0000256" key="2">
    <source>
        <dbReference type="PIRSR" id="PIRSR006386-1"/>
    </source>
</evidence>
<dbReference type="InterPro" id="IPR051924">
    <property type="entry name" value="GST_Kappa/NadH"/>
</dbReference>
<dbReference type="STRING" id="1076937.SAMN04488120_105188"/>
<dbReference type="RefSeq" id="WP_091533346.1">
    <property type="nucleotide sequence ID" value="NZ_FOOC01000005.1"/>
</dbReference>
<dbReference type="PIRSF" id="PIRSF006386">
    <property type="entry name" value="HCCAis_GSTk"/>
    <property type="match status" value="1"/>
</dbReference>
<dbReference type="EMBL" id="FOOC01000005">
    <property type="protein sequence ID" value="SFF49071.1"/>
    <property type="molecule type" value="Genomic_DNA"/>
</dbReference>
<dbReference type="GO" id="GO:0004364">
    <property type="term" value="F:glutathione transferase activity"/>
    <property type="evidence" value="ECO:0007669"/>
    <property type="project" value="TreeGrafter"/>
</dbReference>
<dbReference type="OrthoDB" id="5244108at2"/>
<dbReference type="CDD" id="cd03022">
    <property type="entry name" value="DsbA_HCCA_Iso"/>
    <property type="match status" value="1"/>
</dbReference>
<evidence type="ECO:0000259" key="3">
    <source>
        <dbReference type="Pfam" id="PF01323"/>
    </source>
</evidence>
<comment type="catalytic activity">
    <reaction evidence="1">
        <text>2-hydroxychromene-2-carboxylate = (3E)-4-(2-hydroxyphenyl)-2-oxobut-3-enoate</text>
        <dbReference type="Rhea" id="RHEA:27401"/>
        <dbReference type="ChEBI" id="CHEBI:59350"/>
        <dbReference type="ChEBI" id="CHEBI:59353"/>
        <dbReference type="EC" id="5.99.1.4"/>
    </reaction>
</comment>
<feature type="domain" description="DSBA-like thioredoxin" evidence="3">
    <location>
        <begin position="5"/>
        <end position="192"/>
    </location>
</feature>
<evidence type="ECO:0000256" key="1">
    <source>
        <dbReference type="PIRNR" id="PIRNR006386"/>
    </source>
</evidence>
<name>A0A1I2J8N5_9GAMM</name>
<dbReference type="SUPFAM" id="SSF52833">
    <property type="entry name" value="Thioredoxin-like"/>
    <property type="match status" value="1"/>
</dbReference>
<dbReference type="GO" id="GO:0006749">
    <property type="term" value="P:glutathione metabolic process"/>
    <property type="evidence" value="ECO:0007669"/>
    <property type="project" value="TreeGrafter"/>
</dbReference>
<accession>A0A1I2J8N5</accession>
<dbReference type="InterPro" id="IPR001853">
    <property type="entry name" value="DSBA-like_thioredoxin_dom"/>
</dbReference>
<protein>
    <recommendedName>
        <fullName evidence="1">2-hydroxychromene-2-carboxylate isomerase</fullName>
        <ecNumber evidence="1">5.99.1.4</ecNumber>
    </recommendedName>
</protein>
<gene>
    <name evidence="4" type="ORF">SAMN04488120_105188</name>
</gene>
<evidence type="ECO:0000313" key="4">
    <source>
        <dbReference type="EMBL" id="SFF49071.1"/>
    </source>
</evidence>
<organism evidence="4 5">
    <name type="scientific">Fontimonas thermophila</name>
    <dbReference type="NCBI Taxonomy" id="1076937"/>
    <lineage>
        <taxon>Bacteria</taxon>
        <taxon>Pseudomonadati</taxon>
        <taxon>Pseudomonadota</taxon>
        <taxon>Gammaproteobacteria</taxon>
        <taxon>Nevskiales</taxon>
        <taxon>Nevskiaceae</taxon>
        <taxon>Fontimonas</taxon>
    </lineage>
</organism>
<dbReference type="Pfam" id="PF01323">
    <property type="entry name" value="DSBA"/>
    <property type="match status" value="1"/>
</dbReference>
<dbReference type="GO" id="GO:0018845">
    <property type="term" value="F:2-hydroxychromene-2-carboxylate isomerase activity"/>
    <property type="evidence" value="ECO:0007669"/>
    <property type="project" value="UniProtKB-UniRule"/>
</dbReference>
<dbReference type="Gene3D" id="3.40.30.10">
    <property type="entry name" value="Glutaredoxin"/>
    <property type="match status" value="1"/>
</dbReference>